<dbReference type="Gene3D" id="3.50.30.10">
    <property type="entry name" value="Phosphohistidine domain"/>
    <property type="match status" value="1"/>
</dbReference>
<keyword evidence="6" id="KW-0670">Pyruvate</keyword>
<dbReference type="InterPro" id="IPR008279">
    <property type="entry name" value="PEP-util_enz_mobile_dom"/>
</dbReference>
<evidence type="ECO:0000259" key="5">
    <source>
        <dbReference type="Pfam" id="PF01326"/>
    </source>
</evidence>
<dbReference type="InterPro" id="IPR002192">
    <property type="entry name" value="PPDK_AMP/ATP-bd"/>
</dbReference>
<keyword evidence="1" id="KW-0547">Nucleotide-binding</keyword>
<dbReference type="AlphaFoldDB" id="A0A832SFQ4"/>
<dbReference type="RefSeq" id="WP_011022429.1">
    <property type="nucleotide sequence ID" value="NZ_DUJU01000006.1"/>
</dbReference>
<dbReference type="Gene3D" id="3.30.1490.20">
    <property type="entry name" value="ATP-grasp fold, A domain"/>
    <property type="match status" value="1"/>
</dbReference>
<feature type="domain" description="Pyruvate phosphate dikinase AMP/ATP-binding" evidence="5">
    <location>
        <begin position="17"/>
        <end position="338"/>
    </location>
</feature>
<dbReference type="NCBIfam" id="NF004878">
    <property type="entry name" value="PRK06241.1-3"/>
    <property type="match status" value="1"/>
</dbReference>
<dbReference type="Gene3D" id="3.30.470.20">
    <property type="entry name" value="ATP-grasp fold, B domain"/>
    <property type="match status" value="1"/>
</dbReference>
<dbReference type="InterPro" id="IPR036637">
    <property type="entry name" value="Phosphohistidine_dom_sf"/>
</dbReference>
<dbReference type="Pfam" id="PF01326">
    <property type="entry name" value="PPDK_N"/>
    <property type="match status" value="1"/>
</dbReference>
<reference evidence="6" key="1">
    <citation type="journal article" date="2020" name="bioRxiv">
        <title>A rank-normalized archaeal taxonomy based on genome phylogeny resolves widespread incomplete and uneven classifications.</title>
        <authorList>
            <person name="Rinke C."/>
            <person name="Chuvochina M."/>
            <person name="Mussig A.J."/>
            <person name="Chaumeil P.-A."/>
            <person name="Waite D.W."/>
            <person name="Whitman W.B."/>
            <person name="Parks D.H."/>
            <person name="Hugenholtz P."/>
        </authorList>
    </citation>
    <scope>NUCLEOTIDE SEQUENCE</scope>
    <source>
        <strain evidence="6">UBA8876</strain>
    </source>
</reference>
<comment type="caution">
    <text evidence="6">The sequence shown here is derived from an EMBL/GenBank/DDBJ whole genome shotgun (WGS) entry which is preliminary data.</text>
</comment>
<dbReference type="GO" id="GO:0016301">
    <property type="term" value="F:kinase activity"/>
    <property type="evidence" value="ECO:0007669"/>
    <property type="project" value="InterPro"/>
</dbReference>
<dbReference type="OMA" id="HRKFEQG"/>
<organism evidence="6 7">
    <name type="scientific">Methanosarcina acetivorans</name>
    <dbReference type="NCBI Taxonomy" id="2214"/>
    <lineage>
        <taxon>Archaea</taxon>
        <taxon>Methanobacteriati</taxon>
        <taxon>Methanobacteriota</taxon>
        <taxon>Stenosarchaea group</taxon>
        <taxon>Methanomicrobia</taxon>
        <taxon>Methanosarcinales</taxon>
        <taxon>Methanosarcinaceae</taxon>
        <taxon>Methanosarcina</taxon>
    </lineage>
</organism>
<sequence>MSAYVMHFNEVDRRNLPEVGGKGANLGEMSKAGFPVSPGFCITTSGYRDFIAESGEMDELLDLLARLKPNQTDEINRLGQRIRDHLLIVPIPRTIKSSIIDAWKMVGEEQAYAVRSSATAEDLPTASFAGQQETYLNVRGADQLLQAVRKCWISLFTDRAILYRMKNGFDHRSVYLSIVVQQMVFPDVSGLMFTADPVTGHRNIISIDASFGLGEALVSGIVSADSYQVLKDRIVKKQIAEKKKAIYPAAEGGTKIKELAPELQNKQALSDDKILELARLGQRIEKHYCPERGVEQRPERGSERCPGGGAEQCLEQDIEWCLAGDKFYILQSRPITSLYPVPKVHDNKLHIFFSFAHLQMMTDAMKPMGISIFQGVFPLGKDPAAFPNSVIVEAGDRLFFDVTLLLYSKFFRKYFTWKITILDELMGNALEKIVTSEAFQQEAKANKGATKQLFRLFKPMLPFYLKGIPIIINSLFFLDPSGIIERATVPPEQTISKYRNSIMQLSGVERIKRVRESMENLLQDLNDSMMYVPLPFIVLPMASRLTRRWLGEDLDVDTLSKSPPGNVTGEMGLMIGDLADTVRRYPEVENYLKRAEDITFYQGLSKVKGGDAFRPELDRFMELYGMRCPGEIDISNLRWREAPTLLVPSIINHMKSNAPGEHRKRFSQGQKEAQEYVQKLLERMRNTPAGRLKTGLMARLISIYRNSTGLREFPKYVIVRFFDIYRQAILAEARSLHEREILERDEDVFYLYLDELIALLENHSGEDVRCLIAFRKRAHEQYQKLTPPRVMTSEGEVITGVRSDVEAPKGALIGTPVSAGVAEGYVKVVLKPEEAKLNKGDILVAPFTDPGWTPLFYSAQALVVEIGGMMTHGSVIAREYGIPAVVGIENVTKILKDGQYVRVDGTRGFVQVLERALERDI</sequence>
<dbReference type="GeneID" id="1474347"/>
<dbReference type="PANTHER" id="PTHR43615:SF1">
    <property type="entry name" value="PPDK_N DOMAIN-CONTAINING PROTEIN"/>
    <property type="match status" value="1"/>
</dbReference>
<dbReference type="EMBL" id="DUJU01000006">
    <property type="protein sequence ID" value="HIH92575.1"/>
    <property type="molecule type" value="Genomic_DNA"/>
</dbReference>
<dbReference type="InterPro" id="IPR051549">
    <property type="entry name" value="PEP_Utilizing_Enz"/>
</dbReference>
<keyword evidence="2" id="KW-0067">ATP-binding</keyword>
<accession>A0A832SFQ4</accession>
<evidence type="ECO:0000256" key="3">
    <source>
        <dbReference type="ARBA" id="ARBA00071420"/>
    </source>
</evidence>
<evidence type="ECO:0000256" key="1">
    <source>
        <dbReference type="ARBA" id="ARBA00022741"/>
    </source>
</evidence>
<protein>
    <recommendedName>
        <fullName evidence="3">Probable phosphoenolpyruvate synthase</fullName>
    </recommendedName>
</protein>
<name>A0A832SFQ4_9EURY</name>
<dbReference type="FunFam" id="3.30.1490.20:FF:000010">
    <property type="entry name" value="Phosphoenolpyruvate synthase"/>
    <property type="match status" value="1"/>
</dbReference>
<gene>
    <name evidence="6" type="ORF">HA338_00525</name>
</gene>
<dbReference type="Proteomes" id="UP000600774">
    <property type="component" value="Unassembled WGS sequence"/>
</dbReference>
<evidence type="ECO:0000313" key="7">
    <source>
        <dbReference type="Proteomes" id="UP000600774"/>
    </source>
</evidence>
<proteinExistence type="predicted"/>
<evidence type="ECO:0000313" key="6">
    <source>
        <dbReference type="EMBL" id="HIH92575.1"/>
    </source>
</evidence>
<feature type="domain" description="PEP-utilising enzyme mobile" evidence="4">
    <location>
        <begin position="838"/>
        <end position="908"/>
    </location>
</feature>
<dbReference type="PANTHER" id="PTHR43615">
    <property type="entry name" value="PHOSPHOENOLPYRUVATE SYNTHASE-RELATED"/>
    <property type="match status" value="1"/>
</dbReference>
<evidence type="ECO:0000259" key="4">
    <source>
        <dbReference type="Pfam" id="PF00391"/>
    </source>
</evidence>
<dbReference type="Pfam" id="PF00391">
    <property type="entry name" value="PEP-utilizers"/>
    <property type="match status" value="1"/>
</dbReference>
<dbReference type="InterPro" id="IPR013815">
    <property type="entry name" value="ATP_grasp_subdomain_1"/>
</dbReference>
<dbReference type="SUPFAM" id="SSF52009">
    <property type="entry name" value="Phosphohistidine domain"/>
    <property type="match status" value="1"/>
</dbReference>
<dbReference type="SUPFAM" id="SSF56059">
    <property type="entry name" value="Glutathione synthetase ATP-binding domain-like"/>
    <property type="match status" value="1"/>
</dbReference>
<dbReference type="GO" id="GO:0005524">
    <property type="term" value="F:ATP binding"/>
    <property type="evidence" value="ECO:0007669"/>
    <property type="project" value="UniProtKB-KW"/>
</dbReference>
<evidence type="ECO:0000256" key="2">
    <source>
        <dbReference type="ARBA" id="ARBA00022840"/>
    </source>
</evidence>